<dbReference type="EMBL" id="JAPUFD010000016">
    <property type="protein sequence ID" value="MDI1491971.1"/>
    <property type="molecule type" value="Genomic_DNA"/>
</dbReference>
<feature type="region of interest" description="Disordered" evidence="8">
    <location>
        <begin position="1"/>
        <end position="27"/>
    </location>
</feature>
<keyword evidence="10" id="KW-1185">Reference proteome</keyword>
<comment type="function">
    <text evidence="7">Part of the dynactin complex that activates the molecular motor dynein for ultra-processive transport along microtubules.</text>
</comment>
<evidence type="ECO:0000313" key="9">
    <source>
        <dbReference type="EMBL" id="MDI1491971.1"/>
    </source>
</evidence>
<feature type="compositionally biased region" description="Pro residues" evidence="8">
    <location>
        <begin position="82"/>
        <end position="95"/>
    </location>
</feature>
<feature type="region of interest" description="Disordered" evidence="8">
    <location>
        <begin position="77"/>
        <end position="100"/>
    </location>
</feature>
<reference evidence="9" key="1">
    <citation type="journal article" date="2023" name="Genome Biol. Evol.">
        <title>First Whole Genome Sequence and Flow Cytometry Genome Size Data for the Lichen-Forming Fungus Ramalina farinacea (Ascomycota).</title>
        <authorList>
            <person name="Llewellyn T."/>
            <person name="Mian S."/>
            <person name="Hill R."/>
            <person name="Leitch I.J."/>
            <person name="Gaya E."/>
        </authorList>
    </citation>
    <scope>NUCLEOTIDE SEQUENCE</scope>
    <source>
        <strain evidence="9">LIQ254RAFAR</strain>
    </source>
</reference>
<sequence>MSTRPAPTARQPSSSKPAPPPTTKDPSTLVHASAVLTGTHPLTLGANTIIQVRARLNTTYGPLTIGASTTIAERASVGYLSPPSPPPSPTNPSSPSPAAAAECTIGNSVIIESGATVEARSVGDYSIIEAGAVVGKGARVGRYTKICAKVQVAEGGVVEDGMVVWGDGWWEQRRREEEGKGLRGQGMREGMVEGVVGGVRAVWKGR</sequence>
<protein>
    <recommendedName>
        <fullName evidence="3">Dynactin subunit 6</fullName>
    </recommendedName>
</protein>
<evidence type="ECO:0000256" key="6">
    <source>
        <dbReference type="ARBA" id="ARBA00023212"/>
    </source>
</evidence>
<dbReference type="InterPro" id="IPR027777">
    <property type="entry name" value="DCTN6"/>
</dbReference>
<keyword evidence="6" id="KW-0206">Cytoskeleton</keyword>
<evidence type="ECO:0000256" key="2">
    <source>
        <dbReference type="ARBA" id="ARBA00007719"/>
    </source>
</evidence>
<comment type="similarity">
    <text evidence="2">Belongs to the dynactin subunits 5/6 family. Dynactin subunit 6 subfamily.</text>
</comment>
<gene>
    <name evidence="9" type="ORF">OHK93_003182</name>
</gene>
<dbReference type="InterPro" id="IPR018357">
    <property type="entry name" value="Hexapep_transf_CS"/>
</dbReference>
<comment type="caution">
    <text evidence="9">The sequence shown here is derived from an EMBL/GenBank/DDBJ whole genome shotgun (WGS) entry which is preliminary data.</text>
</comment>
<accession>A0AA43TUG4</accession>
<dbReference type="GO" id="GO:0070840">
    <property type="term" value="F:dynein complex binding"/>
    <property type="evidence" value="ECO:0007669"/>
    <property type="project" value="TreeGrafter"/>
</dbReference>
<dbReference type="PANTHER" id="PTHR13072">
    <property type="entry name" value="DYNACTIN 6"/>
    <property type="match status" value="1"/>
</dbReference>
<evidence type="ECO:0000256" key="1">
    <source>
        <dbReference type="ARBA" id="ARBA00004245"/>
    </source>
</evidence>
<dbReference type="GO" id="GO:0005869">
    <property type="term" value="C:dynactin complex"/>
    <property type="evidence" value="ECO:0007669"/>
    <property type="project" value="InterPro"/>
</dbReference>
<dbReference type="GO" id="GO:0007052">
    <property type="term" value="P:mitotic spindle organization"/>
    <property type="evidence" value="ECO:0007669"/>
    <property type="project" value="TreeGrafter"/>
</dbReference>
<keyword evidence="5" id="KW-0808">Transferase</keyword>
<comment type="subcellular location">
    <subcellularLocation>
        <location evidence="1">Cytoplasm</location>
        <location evidence="1">Cytoskeleton</location>
    </subcellularLocation>
</comment>
<dbReference type="InterPro" id="IPR011004">
    <property type="entry name" value="Trimer_LpxA-like_sf"/>
</dbReference>
<dbReference type="PANTHER" id="PTHR13072:SF0">
    <property type="entry name" value="DYNACTIN SUBUNIT 6"/>
    <property type="match status" value="1"/>
</dbReference>
<evidence type="ECO:0000256" key="4">
    <source>
        <dbReference type="ARBA" id="ARBA00022490"/>
    </source>
</evidence>
<proteinExistence type="inferred from homology"/>
<dbReference type="AlphaFoldDB" id="A0AA43TUG4"/>
<name>A0AA43TUG4_9LECA</name>
<dbReference type="SUPFAM" id="SSF51161">
    <property type="entry name" value="Trimeric LpxA-like enzymes"/>
    <property type="match status" value="1"/>
</dbReference>
<dbReference type="Gene3D" id="2.160.10.10">
    <property type="entry name" value="Hexapeptide repeat proteins"/>
    <property type="match status" value="1"/>
</dbReference>
<dbReference type="PROSITE" id="PS00101">
    <property type="entry name" value="HEXAPEP_TRANSFERASES"/>
    <property type="match status" value="1"/>
</dbReference>
<evidence type="ECO:0000256" key="5">
    <source>
        <dbReference type="ARBA" id="ARBA00022679"/>
    </source>
</evidence>
<organism evidence="9 10">
    <name type="scientific">Ramalina farinacea</name>
    <dbReference type="NCBI Taxonomy" id="258253"/>
    <lineage>
        <taxon>Eukaryota</taxon>
        <taxon>Fungi</taxon>
        <taxon>Dikarya</taxon>
        <taxon>Ascomycota</taxon>
        <taxon>Pezizomycotina</taxon>
        <taxon>Lecanoromycetes</taxon>
        <taxon>OSLEUM clade</taxon>
        <taxon>Lecanoromycetidae</taxon>
        <taxon>Lecanorales</taxon>
        <taxon>Lecanorineae</taxon>
        <taxon>Ramalinaceae</taxon>
        <taxon>Ramalina</taxon>
    </lineage>
</organism>
<evidence type="ECO:0000256" key="8">
    <source>
        <dbReference type="SAM" id="MobiDB-lite"/>
    </source>
</evidence>
<evidence type="ECO:0000256" key="3">
    <source>
        <dbReference type="ARBA" id="ARBA00016573"/>
    </source>
</evidence>
<evidence type="ECO:0000256" key="7">
    <source>
        <dbReference type="ARBA" id="ARBA00034687"/>
    </source>
</evidence>
<dbReference type="GO" id="GO:0016740">
    <property type="term" value="F:transferase activity"/>
    <property type="evidence" value="ECO:0007669"/>
    <property type="project" value="UniProtKB-KW"/>
</dbReference>
<dbReference type="Proteomes" id="UP001161017">
    <property type="component" value="Unassembled WGS sequence"/>
</dbReference>
<evidence type="ECO:0000313" key="10">
    <source>
        <dbReference type="Proteomes" id="UP001161017"/>
    </source>
</evidence>
<keyword evidence="4" id="KW-0963">Cytoplasm</keyword>